<reference evidence="1" key="2">
    <citation type="journal article" date="2015" name="Data Brief">
        <title>Shoot transcriptome of the giant reed, Arundo donax.</title>
        <authorList>
            <person name="Barrero R.A."/>
            <person name="Guerrero F.D."/>
            <person name="Moolhuijzen P."/>
            <person name="Goolsby J.A."/>
            <person name="Tidwell J."/>
            <person name="Bellgard S.E."/>
            <person name="Bellgard M.I."/>
        </authorList>
    </citation>
    <scope>NUCLEOTIDE SEQUENCE</scope>
    <source>
        <tissue evidence="1">Shoot tissue taken approximately 20 cm above the soil surface</tissue>
    </source>
</reference>
<name>A0A0A8YV20_ARUDO</name>
<protein>
    <submittedName>
        <fullName evidence="1">Uncharacterized protein</fullName>
    </submittedName>
</protein>
<proteinExistence type="predicted"/>
<reference evidence="1" key="1">
    <citation type="submission" date="2014-09" db="EMBL/GenBank/DDBJ databases">
        <authorList>
            <person name="Magalhaes I.L.F."/>
            <person name="Oliveira U."/>
            <person name="Santos F.R."/>
            <person name="Vidigal T.H.D.A."/>
            <person name="Brescovit A.D."/>
            <person name="Santos A.J."/>
        </authorList>
    </citation>
    <scope>NUCLEOTIDE SEQUENCE</scope>
    <source>
        <tissue evidence="1">Shoot tissue taken approximately 20 cm above the soil surface</tissue>
    </source>
</reference>
<organism evidence="1">
    <name type="scientific">Arundo donax</name>
    <name type="common">Giant reed</name>
    <name type="synonym">Donax arundinaceus</name>
    <dbReference type="NCBI Taxonomy" id="35708"/>
    <lineage>
        <taxon>Eukaryota</taxon>
        <taxon>Viridiplantae</taxon>
        <taxon>Streptophyta</taxon>
        <taxon>Embryophyta</taxon>
        <taxon>Tracheophyta</taxon>
        <taxon>Spermatophyta</taxon>
        <taxon>Magnoliopsida</taxon>
        <taxon>Liliopsida</taxon>
        <taxon>Poales</taxon>
        <taxon>Poaceae</taxon>
        <taxon>PACMAD clade</taxon>
        <taxon>Arundinoideae</taxon>
        <taxon>Arundineae</taxon>
        <taxon>Arundo</taxon>
    </lineage>
</organism>
<dbReference type="EMBL" id="GBRH01266921">
    <property type="protein sequence ID" value="JAD30974.1"/>
    <property type="molecule type" value="Transcribed_RNA"/>
</dbReference>
<sequence>MVMMVQRFHLIMSVYVVDCKAICCCLIFLHITLVSYNPSLWHNL</sequence>
<evidence type="ECO:0000313" key="1">
    <source>
        <dbReference type="EMBL" id="JAD30974.1"/>
    </source>
</evidence>
<dbReference type="AlphaFoldDB" id="A0A0A8YV20"/>
<accession>A0A0A8YV20</accession>